<evidence type="ECO:0000256" key="1">
    <source>
        <dbReference type="ARBA" id="ARBA00001698"/>
    </source>
</evidence>
<evidence type="ECO:0000256" key="8">
    <source>
        <dbReference type="ARBA" id="ARBA00022475"/>
    </source>
</evidence>
<dbReference type="Pfam" id="PF01148">
    <property type="entry name" value="CTP_transf_1"/>
    <property type="match status" value="1"/>
</dbReference>
<comment type="pathway">
    <text evidence="3">Phospholipid metabolism; CDP-diacylglycerol biosynthesis; CDP-diacylglycerol from sn-glycerol 3-phosphate: step 3/3.</text>
</comment>
<organism evidence="25 26">
    <name type="scientific">Halocynthiibacter halioticoli</name>
    <dbReference type="NCBI Taxonomy" id="2986804"/>
    <lineage>
        <taxon>Bacteria</taxon>
        <taxon>Pseudomonadati</taxon>
        <taxon>Pseudomonadota</taxon>
        <taxon>Alphaproteobacteria</taxon>
        <taxon>Rhodobacterales</taxon>
        <taxon>Paracoccaceae</taxon>
        <taxon>Halocynthiibacter</taxon>
    </lineage>
</organism>
<keyword evidence="13 24" id="KW-1133">Transmembrane helix</keyword>
<dbReference type="GO" id="GO:0005886">
    <property type="term" value="C:plasma membrane"/>
    <property type="evidence" value="ECO:0007669"/>
    <property type="project" value="UniProtKB-SubCell"/>
</dbReference>
<evidence type="ECO:0000256" key="7">
    <source>
        <dbReference type="ARBA" id="ARBA00019373"/>
    </source>
</evidence>
<accession>A0AAE3J1B0</accession>
<evidence type="ECO:0000256" key="3">
    <source>
        <dbReference type="ARBA" id="ARBA00005119"/>
    </source>
</evidence>
<evidence type="ECO:0000256" key="9">
    <source>
        <dbReference type="ARBA" id="ARBA00022516"/>
    </source>
</evidence>
<evidence type="ECO:0000313" key="25">
    <source>
        <dbReference type="EMBL" id="MCV6824311.1"/>
    </source>
</evidence>
<dbReference type="GO" id="GO:0004605">
    <property type="term" value="F:phosphatidate cytidylyltransferase activity"/>
    <property type="evidence" value="ECO:0007669"/>
    <property type="project" value="UniProtKB-EC"/>
</dbReference>
<keyword evidence="26" id="KW-1185">Reference proteome</keyword>
<keyword evidence="16" id="KW-0594">Phospholipid biosynthesis</keyword>
<evidence type="ECO:0000256" key="11">
    <source>
        <dbReference type="ARBA" id="ARBA00022692"/>
    </source>
</evidence>
<keyword evidence="12 25" id="KW-0548">Nucleotidyltransferase</keyword>
<protein>
    <recommendedName>
        <fullName evidence="7">Phosphatidate cytidylyltransferase</fullName>
        <ecNumber evidence="6">2.7.7.41</ecNumber>
    </recommendedName>
    <alternativeName>
        <fullName evidence="20">CDP-DAG synthase</fullName>
    </alternativeName>
    <alternativeName>
        <fullName evidence="22">CDP-DG synthase</fullName>
    </alternativeName>
    <alternativeName>
        <fullName evidence="18">CDP-diacylglycerol synthase</fullName>
    </alternativeName>
    <alternativeName>
        <fullName evidence="21">CDP-diglyceride pyrophosphorylase</fullName>
    </alternativeName>
    <alternativeName>
        <fullName evidence="23">CDP-diglyceride synthase</fullName>
    </alternativeName>
    <alternativeName>
        <fullName evidence="19">CTP:phosphatidate cytidylyltransferase</fullName>
    </alternativeName>
</protein>
<keyword evidence="14" id="KW-0443">Lipid metabolism</keyword>
<comment type="pathway">
    <text evidence="4">Lipid metabolism.</text>
</comment>
<keyword evidence="11 24" id="KW-0812">Transmembrane</keyword>
<evidence type="ECO:0000256" key="14">
    <source>
        <dbReference type="ARBA" id="ARBA00023098"/>
    </source>
</evidence>
<dbReference type="Proteomes" id="UP001208041">
    <property type="component" value="Unassembled WGS sequence"/>
</dbReference>
<feature type="transmembrane region" description="Helical" evidence="24">
    <location>
        <begin position="20"/>
        <end position="51"/>
    </location>
</feature>
<gene>
    <name evidence="25" type="ORF">OH136_07050</name>
</gene>
<reference evidence="25" key="1">
    <citation type="submission" date="2022-10" db="EMBL/GenBank/DDBJ databases">
        <authorList>
            <person name="Yue Y."/>
        </authorList>
    </citation>
    <scope>NUCLEOTIDE SEQUENCE</scope>
    <source>
        <strain evidence="25">Z654</strain>
    </source>
</reference>
<dbReference type="PANTHER" id="PTHR46382">
    <property type="entry name" value="PHOSPHATIDATE CYTIDYLYLTRANSFERASE"/>
    <property type="match status" value="1"/>
</dbReference>
<evidence type="ECO:0000256" key="13">
    <source>
        <dbReference type="ARBA" id="ARBA00022989"/>
    </source>
</evidence>
<keyword evidence="17" id="KW-1208">Phospholipid metabolism</keyword>
<evidence type="ECO:0000256" key="24">
    <source>
        <dbReference type="SAM" id="Phobius"/>
    </source>
</evidence>
<keyword evidence="9" id="KW-0444">Lipid biosynthesis</keyword>
<feature type="transmembrane region" description="Helical" evidence="24">
    <location>
        <begin position="217"/>
        <end position="235"/>
    </location>
</feature>
<evidence type="ECO:0000256" key="21">
    <source>
        <dbReference type="ARBA" id="ARBA00032396"/>
    </source>
</evidence>
<keyword evidence="10" id="KW-0808">Transferase</keyword>
<evidence type="ECO:0000256" key="10">
    <source>
        <dbReference type="ARBA" id="ARBA00022679"/>
    </source>
</evidence>
<feature type="transmembrane region" description="Helical" evidence="24">
    <location>
        <begin position="163"/>
        <end position="184"/>
    </location>
</feature>
<name>A0AAE3J1B0_9RHOB</name>
<dbReference type="GO" id="GO:0016024">
    <property type="term" value="P:CDP-diacylglycerol biosynthetic process"/>
    <property type="evidence" value="ECO:0007669"/>
    <property type="project" value="TreeGrafter"/>
</dbReference>
<evidence type="ECO:0000256" key="2">
    <source>
        <dbReference type="ARBA" id="ARBA00004651"/>
    </source>
</evidence>
<keyword evidence="8" id="KW-1003">Cell membrane</keyword>
<evidence type="ECO:0000256" key="6">
    <source>
        <dbReference type="ARBA" id="ARBA00012487"/>
    </source>
</evidence>
<comment type="subcellular location">
    <subcellularLocation>
        <location evidence="2">Cell membrane</location>
        <topology evidence="2">Multi-pass membrane protein</topology>
    </subcellularLocation>
</comment>
<evidence type="ECO:0000313" key="26">
    <source>
        <dbReference type="Proteomes" id="UP001208041"/>
    </source>
</evidence>
<feature type="transmembrane region" description="Helical" evidence="24">
    <location>
        <begin position="71"/>
        <end position="91"/>
    </location>
</feature>
<evidence type="ECO:0000256" key="20">
    <source>
        <dbReference type="ARBA" id="ARBA00032253"/>
    </source>
</evidence>
<proteinExistence type="inferred from homology"/>
<evidence type="ECO:0000256" key="19">
    <source>
        <dbReference type="ARBA" id="ARBA00031825"/>
    </source>
</evidence>
<evidence type="ECO:0000256" key="23">
    <source>
        <dbReference type="ARBA" id="ARBA00033406"/>
    </source>
</evidence>
<evidence type="ECO:0000256" key="4">
    <source>
        <dbReference type="ARBA" id="ARBA00005189"/>
    </source>
</evidence>
<dbReference type="RefSeq" id="WP_263953123.1">
    <property type="nucleotide sequence ID" value="NZ_JAOYFC010000001.1"/>
</dbReference>
<evidence type="ECO:0000256" key="12">
    <source>
        <dbReference type="ARBA" id="ARBA00022695"/>
    </source>
</evidence>
<evidence type="ECO:0000256" key="5">
    <source>
        <dbReference type="ARBA" id="ARBA00010185"/>
    </source>
</evidence>
<dbReference type="AlphaFoldDB" id="A0AAE3J1B0"/>
<evidence type="ECO:0000256" key="15">
    <source>
        <dbReference type="ARBA" id="ARBA00023136"/>
    </source>
</evidence>
<sequence length="237" mass="25324">MNELPKSKTNWSDLAPRTLSAIAMAIIAGGATWAGGIWFVALLLGIAGAMLWELWRMMRGALAEGRDRARFVIYAVAIVIAAAFFIYVRLFGGGLQATVQLFAIVVITDVLGYFAGRTLGGPKFWPRISPKKTWAGTVAGWLGAATLGISVTQFETRDIVHSFHLETIGTIILFIALSFAAQMGDIVESSYKRRYGIKDSSNLIPGHGGFMDRFDGMVGLGFVGGIAMTVGSLVAGG</sequence>
<feature type="transmembrane region" description="Helical" evidence="24">
    <location>
        <begin position="134"/>
        <end position="151"/>
    </location>
</feature>
<evidence type="ECO:0000256" key="17">
    <source>
        <dbReference type="ARBA" id="ARBA00023264"/>
    </source>
</evidence>
<dbReference type="EMBL" id="JAOYFC010000001">
    <property type="protein sequence ID" value="MCV6824311.1"/>
    <property type="molecule type" value="Genomic_DNA"/>
</dbReference>
<evidence type="ECO:0000256" key="22">
    <source>
        <dbReference type="ARBA" id="ARBA00032743"/>
    </source>
</evidence>
<evidence type="ECO:0000256" key="16">
    <source>
        <dbReference type="ARBA" id="ARBA00023209"/>
    </source>
</evidence>
<evidence type="ECO:0000256" key="18">
    <source>
        <dbReference type="ARBA" id="ARBA00029893"/>
    </source>
</evidence>
<dbReference type="EC" id="2.7.7.41" evidence="6"/>
<comment type="catalytic activity">
    <reaction evidence="1">
        <text>a 1,2-diacyl-sn-glycero-3-phosphate + CTP + H(+) = a CDP-1,2-diacyl-sn-glycerol + diphosphate</text>
        <dbReference type="Rhea" id="RHEA:16229"/>
        <dbReference type="ChEBI" id="CHEBI:15378"/>
        <dbReference type="ChEBI" id="CHEBI:33019"/>
        <dbReference type="ChEBI" id="CHEBI:37563"/>
        <dbReference type="ChEBI" id="CHEBI:58332"/>
        <dbReference type="ChEBI" id="CHEBI:58608"/>
        <dbReference type="EC" id="2.7.7.41"/>
    </reaction>
</comment>
<comment type="caution">
    <text evidence="25">The sequence shown here is derived from an EMBL/GenBank/DDBJ whole genome shotgun (WGS) entry which is preliminary data.</text>
</comment>
<keyword evidence="15 24" id="KW-0472">Membrane</keyword>
<comment type="similarity">
    <text evidence="5">Belongs to the CDS family.</text>
</comment>
<dbReference type="PANTHER" id="PTHR46382:SF1">
    <property type="entry name" value="PHOSPHATIDATE CYTIDYLYLTRANSFERASE"/>
    <property type="match status" value="1"/>
</dbReference>